<keyword evidence="3" id="KW-1185">Reference proteome</keyword>
<dbReference type="InterPro" id="IPR013103">
    <property type="entry name" value="RVT_2"/>
</dbReference>
<proteinExistence type="predicted"/>
<dbReference type="Proteomes" id="UP000251314">
    <property type="component" value="Unassembled WGS sequence"/>
</dbReference>
<dbReference type="OrthoDB" id="122591at2759"/>
<name>A0A329SZ26_9STRA</name>
<sequence length="166" mass="18848">MARIWKVPARHGSVPNAYTKAGAEEGIEVYIFMPEGMEISEEVLCRLGVRSKRGVDLRQLKSLYGLKQAGRMCNQLLIDILIKLGYKQYYTDSCSYYKHDEQGTTIVGVYVDDLLVTATSNDRVDAFCFAERQCLELKDLDQVTNVLGIHFEYGNACGFWTRSRLS</sequence>
<accession>A0A329SZ26</accession>
<dbReference type="Pfam" id="PF07727">
    <property type="entry name" value="RVT_2"/>
    <property type="match status" value="1"/>
</dbReference>
<feature type="domain" description="Reverse transcriptase Ty1/copia-type" evidence="1">
    <location>
        <begin position="13"/>
        <end position="152"/>
    </location>
</feature>
<evidence type="ECO:0000313" key="3">
    <source>
        <dbReference type="Proteomes" id="UP000251314"/>
    </source>
</evidence>
<comment type="caution">
    <text evidence="2">The sequence shown here is derived from an EMBL/GenBank/DDBJ whole genome shotgun (WGS) entry which is preliminary data.</text>
</comment>
<evidence type="ECO:0000259" key="1">
    <source>
        <dbReference type="Pfam" id="PF07727"/>
    </source>
</evidence>
<reference evidence="2 3" key="1">
    <citation type="submission" date="2018-01" db="EMBL/GenBank/DDBJ databases">
        <title>Draft genome of the strawberry crown rot pathogen Phytophthora cactorum.</title>
        <authorList>
            <person name="Armitage A.D."/>
            <person name="Lysoe E."/>
            <person name="Nellist C.F."/>
            <person name="Harrison R.J."/>
            <person name="Brurberg M.B."/>
        </authorList>
    </citation>
    <scope>NUCLEOTIDE SEQUENCE [LARGE SCALE GENOMIC DNA]</scope>
    <source>
        <strain evidence="2 3">10300</strain>
    </source>
</reference>
<dbReference type="VEuPathDB" id="FungiDB:PC110_g2912"/>
<organism evidence="2 3">
    <name type="scientific">Phytophthora cactorum</name>
    <dbReference type="NCBI Taxonomy" id="29920"/>
    <lineage>
        <taxon>Eukaryota</taxon>
        <taxon>Sar</taxon>
        <taxon>Stramenopiles</taxon>
        <taxon>Oomycota</taxon>
        <taxon>Peronosporomycetes</taxon>
        <taxon>Peronosporales</taxon>
        <taxon>Peronosporaceae</taxon>
        <taxon>Phytophthora</taxon>
    </lineage>
</organism>
<dbReference type="STRING" id="29920.A0A329SZ26"/>
<evidence type="ECO:0000313" key="2">
    <source>
        <dbReference type="EMBL" id="RAW40872.1"/>
    </source>
</evidence>
<dbReference type="EMBL" id="MJFZ01000040">
    <property type="protein sequence ID" value="RAW40872.1"/>
    <property type="molecule type" value="Genomic_DNA"/>
</dbReference>
<dbReference type="AlphaFoldDB" id="A0A329SZ26"/>
<protein>
    <recommendedName>
        <fullName evidence="1">Reverse transcriptase Ty1/copia-type domain-containing protein</fullName>
    </recommendedName>
</protein>
<gene>
    <name evidence="2" type="ORF">PC110_g2912</name>
</gene>